<comment type="similarity">
    <text evidence="3">Belongs to the HNH nuclease family.</text>
</comment>
<sequence>MSHRLERRSAEAALYRRLYKTARWHRLREAQLAAEPLCRFCLAIEDVTEATVCDHIEPHKGDEALFYDPSNLQSLCAPCHDKLKARIERGQRAVVIGVDGYPVEIG</sequence>
<keyword evidence="1" id="KW-0540">Nuclease</keyword>
<dbReference type="Pfam" id="PF01844">
    <property type="entry name" value="HNH"/>
    <property type="match status" value="1"/>
</dbReference>
<reference evidence="6 7" key="1">
    <citation type="submission" date="2020-04" db="EMBL/GenBank/DDBJ databases">
        <title>FDA dAtabase for Regulatory Grade micrObial Sequences (FDA-ARGOS): Supporting development and validation of Infectious Disease Dx tests.</title>
        <authorList>
            <person name="Sciortino C."/>
            <person name="Tallon L."/>
            <person name="Sadzewicz L."/>
            <person name="Vavikolanu K."/>
            <person name="Mehta A."/>
            <person name="Aluvathingal J."/>
            <person name="Nadendla S."/>
            <person name="Nandy P."/>
            <person name="Geyer C."/>
            <person name="Yan Y."/>
            <person name="Sichtig H."/>
        </authorList>
    </citation>
    <scope>NUCLEOTIDE SEQUENCE [LARGE SCALE GENOMIC DNA]</scope>
    <source>
        <strain evidence="6 7">FDAARGOS_633</strain>
    </source>
</reference>
<evidence type="ECO:0000256" key="1">
    <source>
        <dbReference type="ARBA" id="ARBA00022722"/>
    </source>
</evidence>
<accession>A0A6H0ZJF3</accession>
<evidence type="ECO:0000313" key="7">
    <source>
        <dbReference type="Proteomes" id="UP000500870"/>
    </source>
</evidence>
<gene>
    <name evidence="6" type="ORF">FOB41_06370</name>
</gene>
<dbReference type="PANTHER" id="PTHR41286:SF1">
    <property type="entry name" value="HNH NUCLEASE YAJD-RELATED"/>
    <property type="match status" value="1"/>
</dbReference>
<dbReference type="CDD" id="cd00085">
    <property type="entry name" value="HNHc"/>
    <property type="match status" value="1"/>
</dbReference>
<dbReference type="Gene3D" id="1.10.30.50">
    <property type="match status" value="1"/>
</dbReference>
<dbReference type="InterPro" id="IPR003615">
    <property type="entry name" value="HNH_nuc"/>
</dbReference>
<feature type="domain" description="HNH nuclease" evidence="5">
    <location>
        <begin position="26"/>
        <end position="81"/>
    </location>
</feature>
<dbReference type="AlphaFoldDB" id="A0A6H0ZJF3"/>
<dbReference type="GO" id="GO:0008270">
    <property type="term" value="F:zinc ion binding"/>
    <property type="evidence" value="ECO:0007669"/>
    <property type="project" value="InterPro"/>
</dbReference>
<dbReference type="GO" id="GO:0003676">
    <property type="term" value="F:nucleic acid binding"/>
    <property type="evidence" value="ECO:0007669"/>
    <property type="project" value="InterPro"/>
</dbReference>
<dbReference type="GO" id="GO:0005829">
    <property type="term" value="C:cytosol"/>
    <property type="evidence" value="ECO:0007669"/>
    <property type="project" value="TreeGrafter"/>
</dbReference>
<dbReference type="EMBL" id="CP050898">
    <property type="protein sequence ID" value="QIX20779.1"/>
    <property type="molecule type" value="Genomic_DNA"/>
</dbReference>
<dbReference type="PANTHER" id="PTHR41286">
    <property type="entry name" value="HNH NUCLEASE YAJD-RELATED"/>
    <property type="match status" value="1"/>
</dbReference>
<name>A0A6H0ZJF3_9HYPH</name>
<dbReference type="GO" id="GO:0016787">
    <property type="term" value="F:hydrolase activity"/>
    <property type="evidence" value="ECO:0007669"/>
    <property type="project" value="UniProtKB-KW"/>
</dbReference>
<dbReference type="Proteomes" id="UP000500870">
    <property type="component" value="Chromosome 1"/>
</dbReference>
<keyword evidence="6" id="KW-0255">Endonuclease</keyword>
<dbReference type="RefSeq" id="WP_136882731.1">
    <property type="nucleotide sequence ID" value="NZ_CP050898.1"/>
</dbReference>
<proteinExistence type="inferred from homology"/>
<evidence type="ECO:0000256" key="4">
    <source>
        <dbReference type="ARBA" id="ARBA00040194"/>
    </source>
</evidence>
<dbReference type="SMART" id="SM00507">
    <property type="entry name" value="HNHc"/>
    <property type="match status" value="1"/>
</dbReference>
<keyword evidence="2" id="KW-0378">Hydrolase</keyword>
<evidence type="ECO:0000256" key="3">
    <source>
        <dbReference type="ARBA" id="ARBA00038412"/>
    </source>
</evidence>
<protein>
    <recommendedName>
        <fullName evidence="4">Putative HNH nuclease YajD</fullName>
    </recommendedName>
</protein>
<dbReference type="GO" id="GO:0004519">
    <property type="term" value="F:endonuclease activity"/>
    <property type="evidence" value="ECO:0007669"/>
    <property type="project" value="UniProtKB-KW"/>
</dbReference>
<evidence type="ECO:0000256" key="2">
    <source>
        <dbReference type="ARBA" id="ARBA00022801"/>
    </source>
</evidence>
<evidence type="ECO:0000313" key="6">
    <source>
        <dbReference type="EMBL" id="QIX20779.1"/>
    </source>
</evidence>
<dbReference type="InterPro" id="IPR002711">
    <property type="entry name" value="HNH"/>
</dbReference>
<organism evidence="6 7">
    <name type="scientific">Agrobacterium pusense</name>
    <dbReference type="NCBI Taxonomy" id="648995"/>
    <lineage>
        <taxon>Bacteria</taxon>
        <taxon>Pseudomonadati</taxon>
        <taxon>Pseudomonadota</taxon>
        <taxon>Alphaproteobacteria</taxon>
        <taxon>Hyphomicrobiales</taxon>
        <taxon>Rhizobiaceae</taxon>
        <taxon>Rhizobium/Agrobacterium group</taxon>
        <taxon>Agrobacterium</taxon>
    </lineage>
</organism>
<evidence type="ECO:0000259" key="5">
    <source>
        <dbReference type="SMART" id="SM00507"/>
    </source>
</evidence>